<evidence type="ECO:0000256" key="8">
    <source>
        <dbReference type="SAM" id="Phobius"/>
    </source>
</evidence>
<evidence type="ECO:0000256" key="7">
    <source>
        <dbReference type="ARBA" id="ARBA00023136"/>
    </source>
</evidence>
<evidence type="ECO:0000256" key="3">
    <source>
        <dbReference type="ARBA" id="ARBA00022676"/>
    </source>
</evidence>
<sequence>MGKFIKSNWQIILIVVVGLFLRVYKYDQLFGYNHDNDLAGWIVKDIVVDKHLRLIGQETSTQGIFIGGLFYYLQVPFYLLFKMDPVGVTLLGALLGVIYVTGIYLMVRRVFSKSVAIISALVYCLSYVFIFNDREIVPTQPVIFWSLAFFFAQAEIINGNVKRGLLISAVLFALIWHLNFALLIPAPTLLLSLWFARKKFKVSYAFVAIVVFVILSTPLIYFEFKHSFVQSRAFIASLTTDQKDIVKGYDKVVRVYRLVSKNYYSIFLPSLDFPKHEQILLLVFGVFICLFVKLKKYRKLFAVMLFWFFLYFLFFSLYSKIVSEYYLSGAQSIPVLLFSLTIAGLIESKRWKLFALITLLLLIVVNSKRFFTVSINGSGYLERKAIVAEIKRDSEERGYNCVAISYITDPGYDLGYRYIFWMYKMHVNKPSSGSPVYTIVFPLNDTLFPANRTFGALGLIYPDYSRYTKEAVRHSCSGENSNLTDPMFGFTK</sequence>
<dbReference type="GO" id="GO:0005886">
    <property type="term" value="C:plasma membrane"/>
    <property type="evidence" value="ECO:0007669"/>
    <property type="project" value="UniProtKB-SubCell"/>
</dbReference>
<evidence type="ECO:0000256" key="1">
    <source>
        <dbReference type="ARBA" id="ARBA00004651"/>
    </source>
</evidence>
<feature type="transmembrane region" description="Helical" evidence="8">
    <location>
        <begin position="142"/>
        <end position="159"/>
    </location>
</feature>
<evidence type="ECO:0000256" key="5">
    <source>
        <dbReference type="ARBA" id="ARBA00022692"/>
    </source>
</evidence>
<feature type="domain" description="Glycosyltransferase RgtA/B/C/D-like" evidence="9">
    <location>
        <begin position="70"/>
        <end position="221"/>
    </location>
</feature>
<keyword evidence="3" id="KW-0328">Glycosyltransferase</keyword>
<feature type="transmembrane region" description="Helical" evidence="8">
    <location>
        <begin position="325"/>
        <end position="346"/>
    </location>
</feature>
<evidence type="ECO:0000256" key="4">
    <source>
        <dbReference type="ARBA" id="ARBA00022679"/>
    </source>
</evidence>
<organism evidence="10 11">
    <name type="scientific">Candidatus Woesebacteria bacterium GW2011_GWA1_39_21</name>
    <dbReference type="NCBI Taxonomy" id="1618550"/>
    <lineage>
        <taxon>Bacteria</taxon>
        <taxon>Candidatus Woeseibacteriota</taxon>
    </lineage>
</organism>
<keyword evidence="6 8" id="KW-1133">Transmembrane helix</keyword>
<accession>A0A0G0QM14</accession>
<keyword evidence="4" id="KW-0808">Transferase</keyword>
<comment type="subcellular location">
    <subcellularLocation>
        <location evidence="1">Cell membrane</location>
        <topology evidence="1">Multi-pass membrane protein</topology>
    </subcellularLocation>
</comment>
<dbReference type="Pfam" id="PF13231">
    <property type="entry name" value="PMT_2"/>
    <property type="match status" value="1"/>
</dbReference>
<feature type="transmembrane region" description="Helical" evidence="8">
    <location>
        <begin position="301"/>
        <end position="319"/>
    </location>
</feature>
<evidence type="ECO:0000313" key="11">
    <source>
        <dbReference type="Proteomes" id="UP000034246"/>
    </source>
</evidence>
<evidence type="ECO:0000256" key="2">
    <source>
        <dbReference type="ARBA" id="ARBA00022475"/>
    </source>
</evidence>
<dbReference type="PANTHER" id="PTHR33908:SF11">
    <property type="entry name" value="MEMBRANE PROTEIN"/>
    <property type="match status" value="1"/>
</dbReference>
<evidence type="ECO:0000256" key="6">
    <source>
        <dbReference type="ARBA" id="ARBA00022989"/>
    </source>
</evidence>
<dbReference type="InterPro" id="IPR050297">
    <property type="entry name" value="LipidA_mod_glycosyltrf_83"/>
</dbReference>
<comment type="caution">
    <text evidence="10">The sequence shown here is derived from an EMBL/GenBank/DDBJ whole genome shotgun (WGS) entry which is preliminary data.</text>
</comment>
<dbReference type="GO" id="GO:0016763">
    <property type="term" value="F:pentosyltransferase activity"/>
    <property type="evidence" value="ECO:0007669"/>
    <property type="project" value="TreeGrafter"/>
</dbReference>
<proteinExistence type="predicted"/>
<feature type="transmembrane region" description="Helical" evidence="8">
    <location>
        <begin position="113"/>
        <end position="130"/>
    </location>
</feature>
<dbReference type="EMBL" id="LBWP01000007">
    <property type="protein sequence ID" value="KKR11440.1"/>
    <property type="molecule type" value="Genomic_DNA"/>
</dbReference>
<reference evidence="10 11" key="1">
    <citation type="journal article" date="2015" name="Nature">
        <title>rRNA introns, odd ribosomes, and small enigmatic genomes across a large radiation of phyla.</title>
        <authorList>
            <person name="Brown C.T."/>
            <person name="Hug L.A."/>
            <person name="Thomas B.C."/>
            <person name="Sharon I."/>
            <person name="Castelle C.J."/>
            <person name="Singh A."/>
            <person name="Wilkins M.J."/>
            <person name="Williams K.H."/>
            <person name="Banfield J.F."/>
        </authorList>
    </citation>
    <scope>NUCLEOTIDE SEQUENCE [LARGE SCALE GENOMIC DNA]</scope>
</reference>
<gene>
    <name evidence="10" type="ORF">UT39_C0007G0005</name>
</gene>
<feature type="transmembrane region" description="Helical" evidence="8">
    <location>
        <begin position="165"/>
        <end position="195"/>
    </location>
</feature>
<evidence type="ECO:0000313" key="10">
    <source>
        <dbReference type="EMBL" id="KKR11440.1"/>
    </source>
</evidence>
<protein>
    <recommendedName>
        <fullName evidence="9">Glycosyltransferase RgtA/B/C/D-like domain-containing protein</fullName>
    </recommendedName>
</protein>
<feature type="transmembrane region" description="Helical" evidence="8">
    <location>
        <begin position="202"/>
        <end position="222"/>
    </location>
</feature>
<keyword evidence="5 8" id="KW-0812">Transmembrane</keyword>
<feature type="transmembrane region" description="Helical" evidence="8">
    <location>
        <begin position="88"/>
        <end position="107"/>
    </location>
</feature>
<name>A0A0G0QM14_9BACT</name>
<dbReference type="Proteomes" id="UP000034246">
    <property type="component" value="Unassembled WGS sequence"/>
</dbReference>
<dbReference type="STRING" id="1618550.UT39_C0007G0005"/>
<feature type="transmembrane region" description="Helical" evidence="8">
    <location>
        <begin position="353"/>
        <end position="371"/>
    </location>
</feature>
<dbReference type="GO" id="GO:0009103">
    <property type="term" value="P:lipopolysaccharide biosynthetic process"/>
    <property type="evidence" value="ECO:0007669"/>
    <property type="project" value="UniProtKB-ARBA"/>
</dbReference>
<evidence type="ECO:0000259" key="9">
    <source>
        <dbReference type="Pfam" id="PF13231"/>
    </source>
</evidence>
<dbReference type="AlphaFoldDB" id="A0A0G0QM14"/>
<keyword evidence="2" id="KW-1003">Cell membrane</keyword>
<dbReference type="PANTHER" id="PTHR33908">
    <property type="entry name" value="MANNOSYLTRANSFERASE YKCB-RELATED"/>
    <property type="match status" value="1"/>
</dbReference>
<keyword evidence="7 8" id="KW-0472">Membrane</keyword>
<feature type="transmembrane region" description="Helical" evidence="8">
    <location>
        <begin position="7"/>
        <end position="24"/>
    </location>
</feature>
<dbReference type="InterPro" id="IPR038731">
    <property type="entry name" value="RgtA/B/C-like"/>
</dbReference>